<keyword evidence="1" id="KW-0175">Coiled coil</keyword>
<dbReference type="Proteomes" id="UP000469081">
    <property type="component" value="Unassembled WGS sequence"/>
</dbReference>
<protein>
    <submittedName>
        <fullName evidence="3">Uncharacterized protein</fullName>
    </submittedName>
</protein>
<evidence type="ECO:0000256" key="1">
    <source>
        <dbReference type="SAM" id="Coils"/>
    </source>
</evidence>
<evidence type="ECO:0000256" key="2">
    <source>
        <dbReference type="SAM" id="SignalP"/>
    </source>
</evidence>
<comment type="caution">
    <text evidence="3">The sequence shown here is derived from an EMBL/GenBank/DDBJ whole genome shotgun (WGS) entry which is preliminary data.</text>
</comment>
<feature type="chain" id="PRO_5026082503" evidence="2">
    <location>
        <begin position="21"/>
        <end position="495"/>
    </location>
</feature>
<sequence>MKKALIIALLANIATTTVYADGLNTKIVKSITKYSNDIENTAQDDKDSPIYTIKNIASIVSDIQANSAKLAKGLVLTDGGKVSIPNPVKPKDIYMTDNATAAKGIAKYDSKRDEIKATIESLIEKRNNVSGIAKKIRKLKYDHKIAQKKSELKAINTKLDILKDIENGDKAYTEEKITQINTIKNITVNGFKAYSNDITKPVLSHLKAAWNYANKLNYMSYRNNIEIFWNARLALWNNQYYVNNKDAAKAFEFNDITNYLTIQAIKSLQDIDTTKAISLYANANTLAYTVTTIGDLSGVQKKIASPRTALSTCEASLISIRTNTKVTTARNIINRLSNKKAVEPILTHLLNQTSIDDIILYDLDKLGDNWALKAATNAIRSTIGSDSILYVKGHTLMLRSTSSMVDAFTKAIAENEIYKQVSDADRVLFGKNACNFTAAKNSNNPIVKAMIAASKQIAGQLPKGQVIDTVFEEKVYLALQSTMFENLSNVLPKEE</sequence>
<keyword evidence="2" id="KW-0732">Signal</keyword>
<feature type="signal peptide" evidence="2">
    <location>
        <begin position="1"/>
        <end position="20"/>
    </location>
</feature>
<dbReference type="AlphaFoldDB" id="A0A6I4RQS1"/>
<proteinExistence type="predicted"/>
<reference evidence="3 4" key="1">
    <citation type="submission" date="2019-06" db="EMBL/GenBank/DDBJ databases">
        <title>Phylogeography and genetic diversity of Francisella tularensis subsp. holarctica in France (1947-2018).</title>
        <authorList>
            <person name="Kevin M."/>
            <person name="Madani N."/>
            <person name="Maurin M."/>
        </authorList>
    </citation>
    <scope>NUCLEOTIDE SEQUENCE [LARGE SCALE GENOMIC DNA]</scope>
    <source>
        <strain evidence="3 4">ATCC 15482</strain>
    </source>
</reference>
<feature type="coiled-coil region" evidence="1">
    <location>
        <begin position="105"/>
        <end position="165"/>
    </location>
</feature>
<dbReference type="EMBL" id="VJEZ01000002">
    <property type="protein sequence ID" value="MWZ39248.1"/>
    <property type="molecule type" value="Genomic_DNA"/>
</dbReference>
<name>A0A6I4RQS1_FRATU</name>
<gene>
    <name evidence="3" type="ORF">FNC33_01580</name>
</gene>
<evidence type="ECO:0000313" key="4">
    <source>
        <dbReference type="Proteomes" id="UP000469081"/>
    </source>
</evidence>
<dbReference type="RefSeq" id="WP_003040017.1">
    <property type="nucleotide sequence ID" value="NZ_VJEZ01000002.1"/>
</dbReference>
<accession>A0A6I4RQS1</accession>
<evidence type="ECO:0000313" key="3">
    <source>
        <dbReference type="EMBL" id="MWZ39248.1"/>
    </source>
</evidence>
<organism evidence="3 4">
    <name type="scientific">Francisella tularensis</name>
    <dbReference type="NCBI Taxonomy" id="263"/>
    <lineage>
        <taxon>Bacteria</taxon>
        <taxon>Pseudomonadati</taxon>
        <taxon>Pseudomonadota</taxon>
        <taxon>Gammaproteobacteria</taxon>
        <taxon>Thiotrichales</taxon>
        <taxon>Francisellaceae</taxon>
        <taxon>Francisella</taxon>
    </lineage>
</organism>